<dbReference type="Gene3D" id="3.20.20.70">
    <property type="entry name" value="Aldolase class I"/>
    <property type="match status" value="1"/>
</dbReference>
<proteinExistence type="inferred from homology"/>
<dbReference type="PANTHER" id="PTHR12128:SF72">
    <property type="entry name" value="DIHYDRODIPICOLINATE SYNTHASE"/>
    <property type="match status" value="1"/>
</dbReference>
<keyword evidence="1 2" id="KW-0456">Lyase</keyword>
<evidence type="ECO:0000313" key="4">
    <source>
        <dbReference type="Proteomes" id="UP000019140"/>
    </source>
</evidence>
<dbReference type="AlphaFoldDB" id="W4M9B9"/>
<dbReference type="PANTHER" id="PTHR12128">
    <property type="entry name" value="DIHYDRODIPICOLINATE SYNTHASE"/>
    <property type="match status" value="1"/>
</dbReference>
<protein>
    <submittedName>
        <fullName evidence="3">Dihydrodipicolinate synthetase</fullName>
    </submittedName>
</protein>
<dbReference type="HOGENOM" id="CLU_049343_5_3_7"/>
<dbReference type="PIRSF" id="PIRSF001365">
    <property type="entry name" value="DHDPS"/>
    <property type="match status" value="1"/>
</dbReference>
<dbReference type="InterPro" id="IPR002220">
    <property type="entry name" value="DapA-like"/>
</dbReference>
<evidence type="ECO:0000256" key="1">
    <source>
        <dbReference type="ARBA" id="ARBA00023239"/>
    </source>
</evidence>
<dbReference type="SUPFAM" id="SSF51569">
    <property type="entry name" value="Aldolase"/>
    <property type="match status" value="1"/>
</dbReference>
<comment type="caution">
    <text evidence="3">The sequence shown here is derived from an EMBL/GenBank/DDBJ whole genome shotgun (WGS) entry which is preliminary data.</text>
</comment>
<accession>W4M9B9</accession>
<dbReference type="Proteomes" id="UP000019140">
    <property type="component" value="Unassembled WGS sequence"/>
</dbReference>
<reference evidence="3 4" key="1">
    <citation type="journal article" date="2014" name="Nature">
        <title>An environmental bacterial taxon with a large and distinct metabolic repertoire.</title>
        <authorList>
            <person name="Wilson M.C."/>
            <person name="Mori T."/>
            <person name="Ruckert C."/>
            <person name="Uria A.R."/>
            <person name="Helf M.J."/>
            <person name="Takada K."/>
            <person name="Gernert C."/>
            <person name="Steffens U.A."/>
            <person name="Heycke N."/>
            <person name="Schmitt S."/>
            <person name="Rinke C."/>
            <person name="Helfrich E.J."/>
            <person name="Brachmann A.O."/>
            <person name="Gurgui C."/>
            <person name="Wakimoto T."/>
            <person name="Kracht M."/>
            <person name="Crusemann M."/>
            <person name="Hentschel U."/>
            <person name="Abe I."/>
            <person name="Matsunaga S."/>
            <person name="Kalinowski J."/>
            <person name="Takeyama H."/>
            <person name="Piel J."/>
        </authorList>
    </citation>
    <scope>NUCLEOTIDE SEQUENCE [LARGE SCALE GENOMIC DNA]</scope>
    <source>
        <strain evidence="4">TSY2</strain>
    </source>
</reference>
<evidence type="ECO:0000313" key="3">
    <source>
        <dbReference type="EMBL" id="ETX06526.1"/>
    </source>
</evidence>
<organism evidence="3 4">
    <name type="scientific">Candidatus Entotheonella gemina</name>
    <dbReference type="NCBI Taxonomy" id="1429439"/>
    <lineage>
        <taxon>Bacteria</taxon>
        <taxon>Pseudomonadati</taxon>
        <taxon>Nitrospinota/Tectimicrobiota group</taxon>
        <taxon>Candidatus Tectimicrobiota</taxon>
        <taxon>Candidatus Entotheonellia</taxon>
        <taxon>Candidatus Entotheonellales</taxon>
        <taxon>Candidatus Entotheonellaceae</taxon>
        <taxon>Candidatus Entotheonella</taxon>
    </lineage>
</organism>
<gene>
    <name evidence="3" type="ORF">ETSY2_16610</name>
</gene>
<comment type="similarity">
    <text evidence="2">Belongs to the DapA family.</text>
</comment>
<dbReference type="EMBL" id="AZHX01000675">
    <property type="protein sequence ID" value="ETX06526.1"/>
    <property type="molecule type" value="Genomic_DNA"/>
</dbReference>
<dbReference type="GO" id="GO:0008840">
    <property type="term" value="F:4-hydroxy-tetrahydrodipicolinate synthase activity"/>
    <property type="evidence" value="ECO:0007669"/>
    <property type="project" value="TreeGrafter"/>
</dbReference>
<dbReference type="Pfam" id="PF00701">
    <property type="entry name" value="DHDPS"/>
    <property type="match status" value="1"/>
</dbReference>
<dbReference type="CDD" id="cd00408">
    <property type="entry name" value="DHDPS-like"/>
    <property type="match status" value="1"/>
</dbReference>
<dbReference type="PATRIC" id="fig|1429439.4.peg.2821"/>
<sequence>MIPAGHAPFNGIYPATICPFDTTDAIDETALARHVAAMAGVPGCVGVLCNGHAGENFVLSRDEKRRVVEIVHETIGDRMIVISGINCENSLEAVQHARDATAAGADALMIFPANSWALSQDAAMAMTHHRMIIEAVDIPIALFQASVNSGRMAYTPEVLAQLAQLPRVVAVKEGSWETGAYEANRRLIKDVAPHVAVMASGDEHLFASYVLGSEGSFVSLACLIPETIVALDRAVCGSDLAAARRAHEVIYPLAKAIYGSPPGGRATARLKTCLKLLERLDDDRVRPPMGPLDAGEVNALSEALVAAGLL</sequence>
<dbReference type="SMART" id="SM01130">
    <property type="entry name" value="DHDPS"/>
    <property type="match status" value="1"/>
</dbReference>
<keyword evidence="4" id="KW-1185">Reference proteome</keyword>
<name>W4M9B9_9BACT</name>
<dbReference type="InterPro" id="IPR013785">
    <property type="entry name" value="Aldolase_TIM"/>
</dbReference>
<evidence type="ECO:0000256" key="2">
    <source>
        <dbReference type="PIRNR" id="PIRNR001365"/>
    </source>
</evidence>